<comment type="similarity">
    <text evidence="2 9">Belongs to the glycosyl hydrolase 7 (cellulase C) family.</text>
</comment>
<name>A0A6A6UDV7_9PEZI</name>
<evidence type="ECO:0000256" key="7">
    <source>
        <dbReference type="ARBA" id="ARBA00023295"/>
    </source>
</evidence>
<comment type="catalytic activity">
    <reaction evidence="1">
        <text>Endohydrolysis of (1-&gt;4)-beta-D-glucosidic linkages in cellulose, lichenin and cereal beta-D-glucans.</text>
        <dbReference type="EC" id="3.2.1.4"/>
    </reaction>
</comment>
<evidence type="ECO:0000256" key="9">
    <source>
        <dbReference type="RuleBase" id="RU361164"/>
    </source>
</evidence>
<keyword evidence="12" id="KW-1185">Reference proteome</keyword>
<evidence type="ECO:0000256" key="4">
    <source>
        <dbReference type="ARBA" id="ARBA00023001"/>
    </source>
</evidence>
<dbReference type="GO" id="GO:0030245">
    <property type="term" value="P:cellulose catabolic process"/>
    <property type="evidence" value="ECO:0007669"/>
    <property type="project" value="UniProtKB-KW"/>
</dbReference>
<feature type="signal peptide" evidence="10">
    <location>
        <begin position="1"/>
        <end position="15"/>
    </location>
</feature>
<sequence length="453" mass="47828">MAYTPFLLFIASAIAQQIGTNTPEVHPSLPSERCTIAGGCKPANTSIVIDANFRWLHNVGGYTNCVVNDVFNKTICTDAESCTKACAVEGVDYPGMGLKTTGNAVTMNLFVTKDGKIQKSSPRIYLYDEAVEGYAKFSLLNKEFAFDVDTSKAGCGVNGALYLSEMSLNGHKDATNVAGAKYGVGYCDAQCPKQNWLMGRVSFGTSNGANFAGKGSCCNEMDIWEANSAAMTYTPHPCNVTGPYACSEPDCGNAPGGKNKLRSVCDKDGCEINAYRNGVQSFYGKGKTIDSAKPFTVVTQFVTVDNKDSGALKEIRRLYVQDGKVHQEAKATAKGLEDVNSMTDGYCAKQKSLFGGGASAPNTFATQGGLKTMGEAVGRGMVLAMAIWDDAGGSMHWMDSTIPENAAPGTPGAARGPCPVTGGKPAQILAEQPNAQVTFSKIRSGEIGSTYKA</sequence>
<dbReference type="GO" id="GO:0008810">
    <property type="term" value="F:cellulase activity"/>
    <property type="evidence" value="ECO:0007669"/>
    <property type="project" value="UniProtKB-EC"/>
</dbReference>
<dbReference type="Pfam" id="PF00840">
    <property type="entry name" value="Glyco_hydro_7"/>
    <property type="match status" value="1"/>
</dbReference>
<evidence type="ECO:0000256" key="3">
    <source>
        <dbReference type="ARBA" id="ARBA00022801"/>
    </source>
</evidence>
<proteinExistence type="inferred from homology"/>
<evidence type="ECO:0000256" key="10">
    <source>
        <dbReference type="SAM" id="SignalP"/>
    </source>
</evidence>
<dbReference type="InterPro" id="IPR001722">
    <property type="entry name" value="Glyco_hydro_7"/>
</dbReference>
<dbReference type="EMBL" id="MU004235">
    <property type="protein sequence ID" value="KAF2669583.1"/>
    <property type="molecule type" value="Genomic_DNA"/>
</dbReference>
<keyword evidence="10" id="KW-0732">Signal</keyword>
<evidence type="ECO:0000313" key="12">
    <source>
        <dbReference type="Proteomes" id="UP000799302"/>
    </source>
</evidence>
<accession>A0A6A6UDV7</accession>
<dbReference type="PANTHER" id="PTHR33753:SF1">
    <property type="entry name" value="ENDO-BETA-1,4-GLUCANASE CELB"/>
    <property type="match status" value="1"/>
</dbReference>
<keyword evidence="3 9" id="KW-0378">Hydrolase</keyword>
<keyword evidence="7 9" id="KW-0326">Glycosidase</keyword>
<keyword evidence="5" id="KW-0325">Glycoprotein</keyword>
<evidence type="ECO:0000313" key="11">
    <source>
        <dbReference type="EMBL" id="KAF2669583.1"/>
    </source>
</evidence>
<evidence type="ECO:0000256" key="1">
    <source>
        <dbReference type="ARBA" id="ARBA00000966"/>
    </source>
</evidence>
<evidence type="ECO:0000256" key="8">
    <source>
        <dbReference type="ARBA" id="ARBA00023326"/>
    </source>
</evidence>
<dbReference type="SUPFAM" id="SSF49899">
    <property type="entry name" value="Concanavalin A-like lectins/glucanases"/>
    <property type="match status" value="1"/>
</dbReference>
<dbReference type="EC" id="3.2.1.-" evidence="9"/>
<protein>
    <recommendedName>
        <fullName evidence="9">Glucanase</fullName>
        <ecNumber evidence="9">3.2.1.-</ecNumber>
    </recommendedName>
</protein>
<dbReference type="PANTHER" id="PTHR33753">
    <property type="entry name" value="1,4-BETA-D-GLUCAN CELLOBIOHYDROLASE B"/>
    <property type="match status" value="1"/>
</dbReference>
<dbReference type="InterPro" id="IPR013320">
    <property type="entry name" value="ConA-like_dom_sf"/>
</dbReference>
<dbReference type="InterPro" id="IPR037019">
    <property type="entry name" value="Glyco_hydro_7_sf"/>
</dbReference>
<dbReference type="Proteomes" id="UP000799302">
    <property type="component" value="Unassembled WGS sequence"/>
</dbReference>
<dbReference type="AlphaFoldDB" id="A0A6A6UDV7"/>
<keyword evidence="6" id="KW-0119">Carbohydrate metabolism</keyword>
<evidence type="ECO:0000256" key="2">
    <source>
        <dbReference type="ARBA" id="ARBA00006044"/>
    </source>
</evidence>
<evidence type="ECO:0000256" key="5">
    <source>
        <dbReference type="ARBA" id="ARBA00023180"/>
    </source>
</evidence>
<dbReference type="OrthoDB" id="412382at2759"/>
<feature type="chain" id="PRO_5025662870" description="Glucanase" evidence="10">
    <location>
        <begin position="16"/>
        <end position="453"/>
    </location>
</feature>
<keyword evidence="8 9" id="KW-0624">Polysaccharide degradation</keyword>
<dbReference type="PRINTS" id="PR00734">
    <property type="entry name" value="GLHYDRLASE7"/>
</dbReference>
<dbReference type="Gene3D" id="2.70.100.10">
    <property type="entry name" value="Glycoside hydrolase, family 7, domain"/>
    <property type="match status" value="1"/>
</dbReference>
<dbReference type="CDD" id="cd07999">
    <property type="entry name" value="GH7_CBH_EG"/>
    <property type="match status" value="1"/>
</dbReference>
<evidence type="ECO:0000256" key="6">
    <source>
        <dbReference type="ARBA" id="ARBA00023277"/>
    </source>
</evidence>
<organism evidence="11 12">
    <name type="scientific">Microthyrium microscopicum</name>
    <dbReference type="NCBI Taxonomy" id="703497"/>
    <lineage>
        <taxon>Eukaryota</taxon>
        <taxon>Fungi</taxon>
        <taxon>Dikarya</taxon>
        <taxon>Ascomycota</taxon>
        <taxon>Pezizomycotina</taxon>
        <taxon>Dothideomycetes</taxon>
        <taxon>Dothideomycetes incertae sedis</taxon>
        <taxon>Microthyriales</taxon>
        <taxon>Microthyriaceae</taxon>
        <taxon>Microthyrium</taxon>
    </lineage>
</organism>
<keyword evidence="4 9" id="KW-0136">Cellulose degradation</keyword>
<reference evidence="11" key="1">
    <citation type="journal article" date="2020" name="Stud. Mycol.">
        <title>101 Dothideomycetes genomes: a test case for predicting lifestyles and emergence of pathogens.</title>
        <authorList>
            <person name="Haridas S."/>
            <person name="Albert R."/>
            <person name="Binder M."/>
            <person name="Bloem J."/>
            <person name="Labutti K."/>
            <person name="Salamov A."/>
            <person name="Andreopoulos B."/>
            <person name="Baker S."/>
            <person name="Barry K."/>
            <person name="Bills G."/>
            <person name="Bluhm B."/>
            <person name="Cannon C."/>
            <person name="Castanera R."/>
            <person name="Culley D."/>
            <person name="Daum C."/>
            <person name="Ezra D."/>
            <person name="Gonzalez J."/>
            <person name="Henrissat B."/>
            <person name="Kuo A."/>
            <person name="Liang C."/>
            <person name="Lipzen A."/>
            <person name="Lutzoni F."/>
            <person name="Magnuson J."/>
            <person name="Mondo S."/>
            <person name="Nolan M."/>
            <person name="Ohm R."/>
            <person name="Pangilinan J."/>
            <person name="Park H.-J."/>
            <person name="Ramirez L."/>
            <person name="Alfaro M."/>
            <person name="Sun H."/>
            <person name="Tritt A."/>
            <person name="Yoshinaga Y."/>
            <person name="Zwiers L.-H."/>
            <person name="Turgeon B."/>
            <person name="Goodwin S."/>
            <person name="Spatafora J."/>
            <person name="Crous P."/>
            <person name="Grigoriev I."/>
        </authorList>
    </citation>
    <scope>NUCLEOTIDE SEQUENCE</scope>
    <source>
        <strain evidence="11">CBS 115976</strain>
    </source>
</reference>
<gene>
    <name evidence="11" type="ORF">BT63DRAFT_373362</name>
</gene>